<gene>
    <name evidence="2" type="ORF">COW36_02200</name>
</gene>
<evidence type="ECO:0000313" key="2">
    <source>
        <dbReference type="EMBL" id="PIW18943.1"/>
    </source>
</evidence>
<dbReference type="Proteomes" id="UP000231019">
    <property type="component" value="Unassembled WGS sequence"/>
</dbReference>
<sequence>MKFLLTGLMMTLNLIPTQPPRQDLQAPVMTAADNSPKPPEKVTFPSMVKTTSLAAPEPPELDEVSALLQAFQAENGDFTTASEKNKEPKATPSPESHRDDDHEDHKAWVVELKSKEAKGKRQIRIPETGEFKLVLEAGPHFEITDRDARDGEAKLQMPAATLKTWIHLEEAKNNSSLEVSDELYYVKDTLSKERKHHDDERAKQWFKLGLRPLPVPSDWYSPDGQAFVLRFKANQIKEFQMIWQKQRGEAPFPPGINRVGPEGGTVELPGVAKLELPAGALKQTTTIKISQLKEAPFKGIMEVPPNMYWSAHIIPPGYEFASPIVKIEPFQTQLLIPAKLSLELLDPAYYKVTSGLVSDFISENPENKYGNTKDLEGYDGIKTKININSFIYYAKVVDYSWLSDYYRYHLQIKPLFKVNQVPSSNPEYLHETKHFVYFIETEGDRRRTTKEELIKVRRFI</sequence>
<evidence type="ECO:0000256" key="1">
    <source>
        <dbReference type="SAM" id="MobiDB-lite"/>
    </source>
</evidence>
<protein>
    <submittedName>
        <fullName evidence="2">Uncharacterized protein</fullName>
    </submittedName>
</protein>
<name>A0A2M7G9W6_9BACT</name>
<reference evidence="2 3" key="1">
    <citation type="submission" date="2017-09" db="EMBL/GenBank/DDBJ databases">
        <title>Depth-based differentiation of microbial function through sediment-hosted aquifers and enrichment of novel symbionts in the deep terrestrial subsurface.</title>
        <authorList>
            <person name="Probst A.J."/>
            <person name="Ladd B."/>
            <person name="Jarett J.K."/>
            <person name="Geller-Mcgrath D.E."/>
            <person name="Sieber C.M."/>
            <person name="Emerson J.B."/>
            <person name="Anantharaman K."/>
            <person name="Thomas B.C."/>
            <person name="Malmstrom R."/>
            <person name="Stieglmeier M."/>
            <person name="Klingl A."/>
            <person name="Woyke T."/>
            <person name="Ryan C.M."/>
            <person name="Banfield J.F."/>
        </authorList>
    </citation>
    <scope>NUCLEOTIDE SEQUENCE [LARGE SCALE GENOMIC DNA]</scope>
    <source>
        <strain evidence="2">CG17_big_fil_post_rev_8_21_14_2_50_48_46</strain>
    </source>
</reference>
<feature type="region of interest" description="Disordered" evidence="1">
    <location>
        <begin position="77"/>
        <end position="104"/>
    </location>
</feature>
<evidence type="ECO:0000313" key="3">
    <source>
        <dbReference type="Proteomes" id="UP000231019"/>
    </source>
</evidence>
<accession>A0A2M7G9W6</accession>
<comment type="caution">
    <text evidence="2">The sequence shown here is derived from an EMBL/GenBank/DDBJ whole genome shotgun (WGS) entry which is preliminary data.</text>
</comment>
<dbReference type="AlphaFoldDB" id="A0A2M7G9W6"/>
<proteinExistence type="predicted"/>
<organism evidence="2 3">
    <name type="scientific">bacterium (Candidatus Blackallbacteria) CG17_big_fil_post_rev_8_21_14_2_50_48_46</name>
    <dbReference type="NCBI Taxonomy" id="2014261"/>
    <lineage>
        <taxon>Bacteria</taxon>
        <taxon>Candidatus Blackallbacteria</taxon>
    </lineage>
</organism>
<feature type="compositionally biased region" description="Basic and acidic residues" evidence="1">
    <location>
        <begin position="83"/>
        <end position="104"/>
    </location>
</feature>
<dbReference type="EMBL" id="PFFQ01000006">
    <property type="protein sequence ID" value="PIW18943.1"/>
    <property type="molecule type" value="Genomic_DNA"/>
</dbReference>